<dbReference type="Proteomes" id="UP000233556">
    <property type="component" value="Unassembled WGS sequence"/>
</dbReference>
<proteinExistence type="predicted"/>
<evidence type="ECO:0000313" key="1">
    <source>
        <dbReference type="EMBL" id="PKU43751.1"/>
    </source>
</evidence>
<organism evidence="1 2">
    <name type="scientific">Limosa lapponica baueri</name>
    <dbReference type="NCBI Taxonomy" id="1758121"/>
    <lineage>
        <taxon>Eukaryota</taxon>
        <taxon>Metazoa</taxon>
        <taxon>Chordata</taxon>
        <taxon>Craniata</taxon>
        <taxon>Vertebrata</taxon>
        <taxon>Euteleostomi</taxon>
        <taxon>Archelosauria</taxon>
        <taxon>Archosauria</taxon>
        <taxon>Dinosauria</taxon>
        <taxon>Saurischia</taxon>
        <taxon>Theropoda</taxon>
        <taxon>Coelurosauria</taxon>
        <taxon>Aves</taxon>
        <taxon>Neognathae</taxon>
        <taxon>Neoaves</taxon>
        <taxon>Charadriiformes</taxon>
        <taxon>Scolopacidae</taxon>
        <taxon>Limosa</taxon>
    </lineage>
</organism>
<dbReference type="OrthoDB" id="276744at2759"/>
<dbReference type="AlphaFoldDB" id="A0A2I0UCJ2"/>
<sequence>MVAPVSLSHTIMAAPSSLVRPHLECCVQFWALHYRSDIEVLERFQRRAMELVRGLETKSCEERLRELGSFSLE</sequence>
<reference evidence="2" key="1">
    <citation type="submission" date="2017-11" db="EMBL/GenBank/DDBJ databases">
        <authorList>
            <person name="Lima N.C."/>
            <person name="Parody-Merino A.M."/>
            <person name="Battley P.F."/>
            <person name="Fidler A.E."/>
            <person name="Prosdocimi F."/>
        </authorList>
    </citation>
    <scope>NUCLEOTIDE SEQUENCE [LARGE SCALE GENOMIC DNA]</scope>
</reference>
<protein>
    <submittedName>
        <fullName evidence="1">Uncharacterized protein</fullName>
    </submittedName>
</protein>
<dbReference type="EMBL" id="KZ505873">
    <property type="protein sequence ID" value="PKU43751.1"/>
    <property type="molecule type" value="Genomic_DNA"/>
</dbReference>
<accession>A0A2I0UCJ2</accession>
<keyword evidence="2" id="KW-1185">Reference proteome</keyword>
<gene>
    <name evidence="1" type="ORF">llap_5941</name>
</gene>
<name>A0A2I0UCJ2_LIMLA</name>
<evidence type="ECO:0000313" key="2">
    <source>
        <dbReference type="Proteomes" id="UP000233556"/>
    </source>
</evidence>
<reference evidence="2" key="2">
    <citation type="submission" date="2017-12" db="EMBL/GenBank/DDBJ databases">
        <title>Genome sequence of the Bar-tailed Godwit (Limosa lapponica baueri).</title>
        <authorList>
            <person name="Lima N.C.B."/>
            <person name="Parody-Merino A.M."/>
            <person name="Battley P.F."/>
            <person name="Fidler A.E."/>
            <person name="Prosdocimi F."/>
        </authorList>
    </citation>
    <scope>NUCLEOTIDE SEQUENCE [LARGE SCALE GENOMIC DNA]</scope>
</reference>